<accession>A0A0M5MLU0</accession>
<dbReference type="EMBL" id="CP012036">
    <property type="protein sequence ID" value="ALF55618.1"/>
    <property type="molecule type" value="Genomic_DNA"/>
</dbReference>
<dbReference type="RefSeq" id="WP_062296957.1">
    <property type="nucleotide sequence ID" value="NZ_CP012036.1"/>
</dbReference>
<dbReference type="KEGG" id="npz:ACX27_26700"/>
<evidence type="ECO:0000256" key="1">
    <source>
        <dbReference type="SAM" id="Coils"/>
    </source>
</evidence>
<organism evidence="3 4">
    <name type="scientific">Nostoc piscinale CENA21</name>
    <dbReference type="NCBI Taxonomy" id="224013"/>
    <lineage>
        <taxon>Bacteria</taxon>
        <taxon>Bacillati</taxon>
        <taxon>Cyanobacteriota</taxon>
        <taxon>Cyanophyceae</taxon>
        <taxon>Nostocales</taxon>
        <taxon>Nostocaceae</taxon>
        <taxon>Nostoc</taxon>
    </lineage>
</organism>
<feature type="region of interest" description="Disordered" evidence="2">
    <location>
        <begin position="156"/>
        <end position="179"/>
    </location>
</feature>
<protein>
    <submittedName>
        <fullName evidence="3">Uncharacterized protein</fullName>
    </submittedName>
</protein>
<name>A0A0M5MLU0_9NOSO</name>
<reference evidence="3 4" key="2">
    <citation type="journal article" date="2016" name="Genome Announc.">
        <title>Draft Genome Sequence of the N2-Fixing Cyanobacterium Nostoc piscinale CENA21, Isolated from the Brazilian Amazon Floodplain.</title>
        <authorList>
            <person name="Leao T."/>
            <person name="Guimaraes P.I."/>
            <person name="de Melo A.G."/>
            <person name="Ramos R.T."/>
            <person name="Leao P.N."/>
            <person name="Silva A."/>
            <person name="Fiore M.F."/>
            <person name="Schneider M.P."/>
        </authorList>
    </citation>
    <scope>NUCLEOTIDE SEQUENCE [LARGE SCALE GENOMIC DNA]</scope>
    <source>
        <strain evidence="3 4">CENA21</strain>
    </source>
</reference>
<evidence type="ECO:0000313" key="3">
    <source>
        <dbReference type="EMBL" id="ALF55618.1"/>
    </source>
</evidence>
<evidence type="ECO:0000313" key="4">
    <source>
        <dbReference type="Proteomes" id="UP000062645"/>
    </source>
</evidence>
<keyword evidence="4" id="KW-1185">Reference proteome</keyword>
<reference evidence="4" key="1">
    <citation type="submission" date="2015-07" db="EMBL/GenBank/DDBJ databases">
        <title>Genome Of Nitrogen-Fixing Cyanobacterium Nostoc piscinale CENA21 From Solimoes/Amazon River Floodplain Sediments And Comparative Genomics To Uncover Biosynthetic Natural Products Potential.</title>
        <authorList>
            <person name="Leao T.F."/>
            <person name="Leao P.N."/>
            <person name="Guimaraes P.I."/>
            <person name="de Melo A.G.C."/>
            <person name="Ramos R.T.J."/>
            <person name="Silva A."/>
            <person name="Fiore M.F."/>
            <person name="Schneider M.P.C."/>
        </authorList>
    </citation>
    <scope>NUCLEOTIDE SEQUENCE [LARGE SCALE GENOMIC DNA]</scope>
    <source>
        <strain evidence="4">CENA21</strain>
    </source>
</reference>
<dbReference type="PATRIC" id="fig|224013.5.peg.6396"/>
<dbReference type="OrthoDB" id="487046at2"/>
<proteinExistence type="predicted"/>
<gene>
    <name evidence="3" type="ORF">ACX27_26700</name>
</gene>
<keyword evidence="1" id="KW-0175">Coiled coil</keyword>
<sequence>MVNTSVLNSLPAVGQNELATARLVNNLGKDVYTFLYNPESKSFNRRAIYKEGASALTSLPSLSYQYTTGLTLDLNNLILESYSRGKSIRPLLDSLQSLMVANPTRGKYAPSPVTFTWGANTFGQAVITKIDWTETAWVGGEPASARVNLQLMQIPSTSSSATPAQSTQAASSKEQPLTDREKAEAINKARANLRQTLKSLNASVAQLVRSGNYKLTVSNMGVVTISDSKDRVLGVVGTYSRGKFTTAGRTI</sequence>
<feature type="compositionally biased region" description="Low complexity" evidence="2">
    <location>
        <begin position="156"/>
        <end position="172"/>
    </location>
</feature>
<dbReference type="AlphaFoldDB" id="A0A0M5MLU0"/>
<evidence type="ECO:0000256" key="2">
    <source>
        <dbReference type="SAM" id="MobiDB-lite"/>
    </source>
</evidence>
<dbReference type="Proteomes" id="UP000062645">
    <property type="component" value="Chromosome"/>
</dbReference>
<feature type="coiled-coil region" evidence="1">
    <location>
        <begin position="183"/>
        <end position="210"/>
    </location>
</feature>
<dbReference type="STRING" id="224013.ACX27_26700"/>